<proteinExistence type="predicted"/>
<feature type="transmembrane region" description="Helical" evidence="1">
    <location>
        <begin position="47"/>
        <end position="68"/>
    </location>
</feature>
<sequence length="185" mass="21187">MEKKIDDLKIYEGIIKNVLLGFLALMMALLSVVIFNMAWELEGARKVGMVAIGIIGFAFFAMGTFFCFKQVFVRKPVLELSTEGFVNRKQSYSKRMPFIAWDKVSSMEVRDLLSESFLCIDLTNEEEYLASMSTSMRVGAKANQKMGYSVISISANTLKGYNVETLYDEFEFYREIYLKSKKKSK</sequence>
<reference evidence="2 3" key="1">
    <citation type="submission" date="2020-08" db="EMBL/GenBank/DDBJ databases">
        <title>Genome sequence of Erysipelothrix inopinata DSM 15511T.</title>
        <authorList>
            <person name="Hyun D.-W."/>
            <person name="Bae J.-W."/>
        </authorList>
    </citation>
    <scope>NUCLEOTIDE SEQUENCE [LARGE SCALE GENOMIC DNA]</scope>
    <source>
        <strain evidence="2 3">DSM 15511</strain>
    </source>
</reference>
<dbReference type="InterPro" id="IPR048136">
    <property type="entry name" value="STM3941-like"/>
</dbReference>
<keyword evidence="1" id="KW-0472">Membrane</keyword>
<evidence type="ECO:0000313" key="3">
    <source>
        <dbReference type="Proteomes" id="UP000515928"/>
    </source>
</evidence>
<feature type="transmembrane region" description="Helical" evidence="1">
    <location>
        <begin position="20"/>
        <end position="41"/>
    </location>
</feature>
<evidence type="ECO:0008006" key="4">
    <source>
        <dbReference type="Google" id="ProtNLM"/>
    </source>
</evidence>
<evidence type="ECO:0000256" key="1">
    <source>
        <dbReference type="SAM" id="Phobius"/>
    </source>
</evidence>
<dbReference type="AlphaFoldDB" id="A0A7G9RZ69"/>
<keyword evidence="1" id="KW-1133">Transmembrane helix</keyword>
<organism evidence="2 3">
    <name type="scientific">Erysipelothrix inopinata</name>
    <dbReference type="NCBI Taxonomy" id="225084"/>
    <lineage>
        <taxon>Bacteria</taxon>
        <taxon>Bacillati</taxon>
        <taxon>Bacillota</taxon>
        <taxon>Erysipelotrichia</taxon>
        <taxon>Erysipelotrichales</taxon>
        <taxon>Erysipelotrichaceae</taxon>
        <taxon>Erysipelothrix</taxon>
    </lineage>
</organism>
<evidence type="ECO:0000313" key="2">
    <source>
        <dbReference type="EMBL" id="QNN60894.1"/>
    </source>
</evidence>
<dbReference type="EMBL" id="CP060715">
    <property type="protein sequence ID" value="QNN60894.1"/>
    <property type="molecule type" value="Genomic_DNA"/>
</dbReference>
<accession>A0A7G9RZ69</accession>
<dbReference type="NCBIfam" id="NF041635">
    <property type="entry name" value="STM3941_fam"/>
    <property type="match status" value="1"/>
</dbReference>
<keyword evidence="1" id="KW-0812">Transmembrane</keyword>
<name>A0A7G9RZ69_9FIRM</name>
<protein>
    <recommendedName>
        <fullName evidence="4">YfjD family protein</fullName>
    </recommendedName>
</protein>
<dbReference type="Proteomes" id="UP000515928">
    <property type="component" value="Chromosome"/>
</dbReference>
<gene>
    <name evidence="2" type="ORF">H9L01_00515</name>
</gene>
<keyword evidence="3" id="KW-1185">Reference proteome</keyword>
<dbReference type="RefSeq" id="WP_187534014.1">
    <property type="nucleotide sequence ID" value="NZ_CBCSHU010000009.1"/>
</dbReference>
<dbReference type="KEGG" id="eio:H9L01_00515"/>